<dbReference type="OrthoDB" id="670826at2"/>
<dbReference type="SMART" id="SM00429">
    <property type="entry name" value="IPT"/>
    <property type="match status" value="3"/>
</dbReference>
<sequence>MIMKYFIYLFLGLFVIATACKRDKQEELKMTLAVKSFWPNSGKAGTIITINGSGFARRAADNEVTFNGEIAKVADVNDTVLTVLAPEKGTSGQLIIKASGKQVEAGTYTYQNLSMQGVSPLNGPAGTNISVHGAGFSSLSAPAKVMVNGKEAIITTVNDTFLIAAVPVGAGSGPVKVIVDGKEVTGPVFTFQNISKIKPLKGGKGTHVTVSGEGFSTVAAENSIVFNGKPGTVISATGTELVVATPDDVATGPLSVTVNGEKTVGPVFTVVPPPVLAVVTPLSSPAGKDVTITGNYFSIEKDENEVSFNGVKGVVKSADEKQLVITVPAGAGTGNMKVWVNGQETGGPLFKEQNLGVIKLSPDNGLAGTVVTITGIGFSLNAADNQVTFNGVVATVLSATETELQVQTPATVSTGTVNVRVSTLDATGPVFRRAGVMTFLAGVLSAPTGLAIDKAGNLYTLDQNQVKKITPNGDVSSFAGSSSGVSGHGDGSAASALFNDPKTIIIDKQDNLYVKDGDYQRSYVRKITPDGDVTTLVNIAERLPGGLGVDKNGTIFLSREYQGVYKLEASGVLTRIGSGYLSVPQQMVIDDAGVIYYGGGDYYNPFIHKVSATYSILAGDQSNTGYTDGQGNVARMGSPLGVAFDAAGNIIFIDDLNQSVRMVTPGGLVTTITGAGGTYQSFKSGFVNGTLSEAYFKNMNGICVDKDGNIYVMDAGNSAIRKIFLK</sequence>
<reference evidence="2 3" key="1">
    <citation type="submission" date="2019-12" db="EMBL/GenBank/DDBJ databases">
        <title>The draft genomic sequence of strain Chitinophaga oryziterrae JCM 16595.</title>
        <authorList>
            <person name="Zhang X."/>
        </authorList>
    </citation>
    <scope>NUCLEOTIDE SEQUENCE [LARGE SCALE GENOMIC DNA]</scope>
    <source>
        <strain evidence="2 3">JCM 16595</strain>
    </source>
</reference>
<feature type="domain" description="IPT/TIG" evidence="1">
    <location>
        <begin position="354"/>
        <end position="432"/>
    </location>
</feature>
<dbReference type="Gene3D" id="2.60.40.10">
    <property type="entry name" value="Immunoglobulins"/>
    <property type="match status" value="5"/>
</dbReference>
<feature type="domain" description="IPT/TIG" evidence="1">
    <location>
        <begin position="193"/>
        <end position="271"/>
    </location>
</feature>
<dbReference type="Proteomes" id="UP000468388">
    <property type="component" value="Unassembled WGS sequence"/>
</dbReference>
<dbReference type="Gene3D" id="2.120.10.30">
    <property type="entry name" value="TolB, C-terminal domain"/>
    <property type="match status" value="2"/>
</dbReference>
<dbReference type="InterPro" id="IPR014756">
    <property type="entry name" value="Ig_E-set"/>
</dbReference>
<dbReference type="PROSITE" id="PS51257">
    <property type="entry name" value="PROKAR_LIPOPROTEIN"/>
    <property type="match status" value="1"/>
</dbReference>
<dbReference type="InterPro" id="IPR002909">
    <property type="entry name" value="IPT_dom"/>
</dbReference>
<dbReference type="CDD" id="cd00603">
    <property type="entry name" value="IPT_PCSR"/>
    <property type="match status" value="4"/>
</dbReference>
<name>A0A6N8J6M7_9BACT</name>
<keyword evidence="3" id="KW-1185">Reference proteome</keyword>
<dbReference type="Pfam" id="PF01833">
    <property type="entry name" value="TIG"/>
    <property type="match status" value="5"/>
</dbReference>
<dbReference type="SUPFAM" id="SSF81296">
    <property type="entry name" value="E set domains"/>
    <property type="match status" value="5"/>
</dbReference>
<evidence type="ECO:0000259" key="1">
    <source>
        <dbReference type="SMART" id="SM00429"/>
    </source>
</evidence>
<evidence type="ECO:0000313" key="2">
    <source>
        <dbReference type="EMBL" id="MVT39869.1"/>
    </source>
</evidence>
<proteinExistence type="predicted"/>
<dbReference type="AlphaFoldDB" id="A0A6N8J6M7"/>
<gene>
    <name evidence="2" type="ORF">GO495_04685</name>
</gene>
<dbReference type="EMBL" id="WRXO01000001">
    <property type="protein sequence ID" value="MVT39869.1"/>
    <property type="molecule type" value="Genomic_DNA"/>
</dbReference>
<accession>A0A6N8J6M7</accession>
<dbReference type="InterPro" id="IPR011042">
    <property type="entry name" value="6-blade_b-propeller_TolB-like"/>
</dbReference>
<dbReference type="PANTHER" id="PTHR13833:SF71">
    <property type="entry name" value="NHL DOMAIN-CONTAINING PROTEIN"/>
    <property type="match status" value="1"/>
</dbReference>
<evidence type="ECO:0000313" key="3">
    <source>
        <dbReference type="Proteomes" id="UP000468388"/>
    </source>
</evidence>
<dbReference type="PANTHER" id="PTHR13833">
    <property type="match status" value="1"/>
</dbReference>
<comment type="caution">
    <text evidence="2">The sequence shown here is derived from an EMBL/GenBank/DDBJ whole genome shotgun (WGS) entry which is preliminary data.</text>
</comment>
<feature type="domain" description="IPT/TIG" evidence="1">
    <location>
        <begin position="112"/>
        <end position="192"/>
    </location>
</feature>
<protein>
    <recommendedName>
        <fullName evidence="1">IPT/TIG domain-containing protein</fullName>
    </recommendedName>
</protein>
<dbReference type="InterPro" id="IPR013783">
    <property type="entry name" value="Ig-like_fold"/>
</dbReference>
<dbReference type="SUPFAM" id="SSF63829">
    <property type="entry name" value="Calcium-dependent phosphotriesterase"/>
    <property type="match status" value="1"/>
</dbReference>
<organism evidence="2 3">
    <name type="scientific">Chitinophaga oryziterrae</name>
    <dbReference type="NCBI Taxonomy" id="1031224"/>
    <lineage>
        <taxon>Bacteria</taxon>
        <taxon>Pseudomonadati</taxon>
        <taxon>Bacteroidota</taxon>
        <taxon>Chitinophagia</taxon>
        <taxon>Chitinophagales</taxon>
        <taxon>Chitinophagaceae</taxon>
        <taxon>Chitinophaga</taxon>
    </lineage>
</organism>